<dbReference type="RefSeq" id="XP_037223770.1">
    <property type="nucleotide sequence ID" value="XM_037360885.1"/>
</dbReference>
<dbReference type="Proteomes" id="UP000636479">
    <property type="component" value="Unassembled WGS sequence"/>
</dbReference>
<evidence type="ECO:0000313" key="2">
    <source>
        <dbReference type="EMBL" id="KAF7310320.1"/>
    </source>
</evidence>
<accession>A0A8H6T3R1</accession>
<sequence length="277" mass="31149">MLTGPLIPLLPALAIPPLPVPQPQQIGDRSDDEDSDGGAVDGPQIDGEVTLARTYVRRVPRHLEPLAAYIRQPRFPLLVRQFLYEQLHPDMELPESLDELPDLSTTRFYTYNSARSIFHAPSDICGIGGMRREYIRATKSWFGGGARYDCVLVVHDRDAPGMQGMHVARVRLFFSFKTGGTLYPCALVHWFSLHGDEPDGDTGMWIVTPDWTHGNRGRQPELVVIHVDTILRAVHLMPVFGRATVPEENFDATDSLNAFEAFYVSKLADYHAHEIIY</sequence>
<comment type="caution">
    <text evidence="2">The sequence shown here is derived from an EMBL/GenBank/DDBJ whole genome shotgun (WGS) entry which is preliminary data.</text>
</comment>
<dbReference type="AlphaFoldDB" id="A0A8H6T3R1"/>
<keyword evidence="3" id="KW-1185">Reference proteome</keyword>
<name>A0A8H6T3R1_9AGAR</name>
<proteinExistence type="predicted"/>
<protein>
    <submittedName>
        <fullName evidence="2">Uncharacterized protein</fullName>
    </submittedName>
</protein>
<gene>
    <name evidence="2" type="ORF">MIND_00406100</name>
</gene>
<evidence type="ECO:0000313" key="3">
    <source>
        <dbReference type="Proteomes" id="UP000636479"/>
    </source>
</evidence>
<feature type="region of interest" description="Disordered" evidence="1">
    <location>
        <begin position="18"/>
        <end position="45"/>
    </location>
</feature>
<evidence type="ECO:0000256" key="1">
    <source>
        <dbReference type="SAM" id="MobiDB-lite"/>
    </source>
</evidence>
<dbReference type="OrthoDB" id="3187773at2759"/>
<dbReference type="EMBL" id="JACAZF010000003">
    <property type="protein sequence ID" value="KAF7310320.1"/>
    <property type="molecule type" value="Genomic_DNA"/>
</dbReference>
<dbReference type="GeneID" id="59343401"/>
<reference evidence="2" key="1">
    <citation type="submission" date="2020-05" db="EMBL/GenBank/DDBJ databases">
        <title>Mycena genomes resolve the evolution of fungal bioluminescence.</title>
        <authorList>
            <person name="Tsai I.J."/>
        </authorList>
    </citation>
    <scope>NUCLEOTIDE SEQUENCE</scope>
    <source>
        <strain evidence="2">171206Taipei</strain>
    </source>
</reference>
<organism evidence="2 3">
    <name type="scientific">Mycena indigotica</name>
    <dbReference type="NCBI Taxonomy" id="2126181"/>
    <lineage>
        <taxon>Eukaryota</taxon>
        <taxon>Fungi</taxon>
        <taxon>Dikarya</taxon>
        <taxon>Basidiomycota</taxon>
        <taxon>Agaricomycotina</taxon>
        <taxon>Agaricomycetes</taxon>
        <taxon>Agaricomycetidae</taxon>
        <taxon>Agaricales</taxon>
        <taxon>Marasmiineae</taxon>
        <taxon>Mycenaceae</taxon>
        <taxon>Mycena</taxon>
    </lineage>
</organism>